<sequence length="272" mass="30556">MSPMILLMDYAYESNCIMLLLSFFMSLALILNLKSASILLMDFYPSSVNDFLPSPINIDRRLVLAVGRGTPLMWRNYDAMPPAIMLLNNGSTVVMRISCAPQCKPHLRGSLLNDNYYFVEASFKWGGSEHTISSRRFALELQVLHAKNAATPPFEYVTISYLFVITQCKNESMQQITENLDALINAGSVIEVPPFDLCSLFWPFENDYYSYSGTYHNGTTTLSTQWLICASIFNISAPQVAQFGKLCNRDGCRIAGNSRALVPLDNRQVLLN</sequence>
<evidence type="ECO:0000256" key="1">
    <source>
        <dbReference type="ARBA" id="ARBA00010718"/>
    </source>
</evidence>
<dbReference type="GO" id="GO:0005737">
    <property type="term" value="C:cytoplasm"/>
    <property type="evidence" value="ECO:0007669"/>
    <property type="project" value="TreeGrafter"/>
</dbReference>
<proteinExistence type="inferred from homology"/>
<name>A0A6P8WUB1_DROAB</name>
<evidence type="ECO:0000259" key="2">
    <source>
        <dbReference type="PROSITE" id="PS51144"/>
    </source>
</evidence>
<dbReference type="Gene3D" id="3.10.200.10">
    <property type="entry name" value="Alpha carbonic anhydrase"/>
    <property type="match status" value="1"/>
</dbReference>
<dbReference type="OrthoDB" id="429145at2759"/>
<dbReference type="InterPro" id="IPR036398">
    <property type="entry name" value="CA_dom_sf"/>
</dbReference>
<evidence type="ECO:0000313" key="4">
    <source>
        <dbReference type="RefSeq" id="XP_034101995.2"/>
    </source>
</evidence>
<reference evidence="4" key="1">
    <citation type="submission" date="2025-08" db="UniProtKB">
        <authorList>
            <consortium name="RefSeq"/>
        </authorList>
    </citation>
    <scope>IDENTIFICATION</scope>
    <source>
        <strain evidence="4">15112-1751.03</strain>
        <tissue evidence="4">Whole Adult</tissue>
    </source>
</reference>
<accession>A0A6P8WUB1</accession>
<dbReference type="CTD" id="37359"/>
<dbReference type="GO" id="GO:0004089">
    <property type="term" value="F:carbonate dehydratase activity"/>
    <property type="evidence" value="ECO:0007669"/>
    <property type="project" value="InterPro"/>
</dbReference>
<dbReference type="AlphaFoldDB" id="A0A6P8WUB1"/>
<dbReference type="PROSITE" id="PS51144">
    <property type="entry name" value="ALPHA_CA_2"/>
    <property type="match status" value="1"/>
</dbReference>
<keyword evidence="3" id="KW-1185">Reference proteome</keyword>
<dbReference type="PANTHER" id="PTHR18952">
    <property type="entry name" value="CARBONIC ANHYDRASE"/>
    <property type="match status" value="1"/>
</dbReference>
<comment type="similarity">
    <text evidence="1">Belongs to the alpha-carbonic anhydrase family.</text>
</comment>
<dbReference type="Pfam" id="PF00194">
    <property type="entry name" value="Carb_anhydrase"/>
    <property type="match status" value="1"/>
</dbReference>
<organism evidence="3 4">
    <name type="scientific">Drosophila albomicans</name>
    <name type="common">Fruit fly</name>
    <dbReference type="NCBI Taxonomy" id="7291"/>
    <lineage>
        <taxon>Eukaryota</taxon>
        <taxon>Metazoa</taxon>
        <taxon>Ecdysozoa</taxon>
        <taxon>Arthropoda</taxon>
        <taxon>Hexapoda</taxon>
        <taxon>Insecta</taxon>
        <taxon>Pterygota</taxon>
        <taxon>Neoptera</taxon>
        <taxon>Endopterygota</taxon>
        <taxon>Diptera</taxon>
        <taxon>Brachycera</taxon>
        <taxon>Muscomorpha</taxon>
        <taxon>Ephydroidea</taxon>
        <taxon>Drosophilidae</taxon>
        <taxon>Drosophila</taxon>
    </lineage>
</organism>
<dbReference type="SUPFAM" id="SSF51069">
    <property type="entry name" value="Carbonic anhydrase"/>
    <property type="match status" value="1"/>
</dbReference>
<protein>
    <submittedName>
        <fullName evidence="4">Carbonic anhydrase 1</fullName>
    </submittedName>
</protein>
<dbReference type="Proteomes" id="UP000515160">
    <property type="component" value="Chromosome 3"/>
</dbReference>
<gene>
    <name evidence="4" type="primary">LOC117566562</name>
</gene>
<evidence type="ECO:0000313" key="3">
    <source>
        <dbReference type="Proteomes" id="UP000515160"/>
    </source>
</evidence>
<dbReference type="InterPro" id="IPR001148">
    <property type="entry name" value="CA_dom"/>
</dbReference>
<dbReference type="InterPro" id="IPR023561">
    <property type="entry name" value="Carbonic_anhydrase_a-class"/>
</dbReference>
<dbReference type="PANTHER" id="PTHR18952:SF233">
    <property type="entry name" value="CARBONIC ANHYDRASE 14"/>
    <property type="match status" value="1"/>
</dbReference>
<dbReference type="GO" id="GO:0008270">
    <property type="term" value="F:zinc ion binding"/>
    <property type="evidence" value="ECO:0007669"/>
    <property type="project" value="InterPro"/>
</dbReference>
<dbReference type="SMART" id="SM01057">
    <property type="entry name" value="Carb_anhydrase"/>
    <property type="match status" value="1"/>
</dbReference>
<dbReference type="RefSeq" id="XP_034101995.2">
    <property type="nucleotide sequence ID" value="XM_034246104.2"/>
</dbReference>
<dbReference type="GeneID" id="117566562"/>
<feature type="domain" description="Alpha-carbonic anhydrase" evidence="2">
    <location>
        <begin position="8"/>
        <end position="272"/>
    </location>
</feature>